<dbReference type="AlphaFoldDB" id="A0A6U4JC44"/>
<evidence type="ECO:0000313" key="3">
    <source>
        <dbReference type="EMBL" id="CAD9074847.1"/>
    </source>
</evidence>
<gene>
    <name evidence="2" type="ORF">VBRA1451_LOCUS29934</name>
    <name evidence="3" type="ORF">VBRA1451_LOCUS29935</name>
</gene>
<protein>
    <submittedName>
        <fullName evidence="2">Uncharacterized protein</fullName>
    </submittedName>
</protein>
<name>A0A6U4JC44_9ALVE</name>
<keyword evidence="1" id="KW-0732">Signal</keyword>
<accession>A0A6U4JC44</accession>
<dbReference type="EMBL" id="HBGB01051086">
    <property type="protein sequence ID" value="CAD9074847.1"/>
    <property type="molecule type" value="Transcribed_RNA"/>
</dbReference>
<feature type="chain" id="PRO_5036192095" evidence="1">
    <location>
        <begin position="17"/>
        <end position="305"/>
    </location>
</feature>
<evidence type="ECO:0000313" key="2">
    <source>
        <dbReference type="EMBL" id="CAD9074846.1"/>
    </source>
</evidence>
<reference evidence="2" key="1">
    <citation type="submission" date="2021-01" db="EMBL/GenBank/DDBJ databases">
        <authorList>
            <person name="Corre E."/>
            <person name="Pelletier E."/>
            <person name="Niang G."/>
            <person name="Scheremetjew M."/>
            <person name="Finn R."/>
            <person name="Kale V."/>
            <person name="Holt S."/>
            <person name="Cochrane G."/>
            <person name="Meng A."/>
            <person name="Brown T."/>
            <person name="Cohen L."/>
        </authorList>
    </citation>
    <scope>NUCLEOTIDE SEQUENCE</scope>
    <source>
        <strain evidence="2">CCMP3346</strain>
    </source>
</reference>
<organism evidence="2">
    <name type="scientific">Vitrella brassicaformis</name>
    <dbReference type="NCBI Taxonomy" id="1169539"/>
    <lineage>
        <taxon>Eukaryota</taxon>
        <taxon>Sar</taxon>
        <taxon>Alveolata</taxon>
        <taxon>Colpodellida</taxon>
        <taxon>Vitrellaceae</taxon>
        <taxon>Vitrella</taxon>
    </lineage>
</organism>
<sequence length="305" mass="34341">MTALTLDLVLTMVSSAAMGHAGGLTLPCTSFQVLQMPKITHTSHKQLLGSRKRPSRAALAMAGTDRAIGLLHGHPVYFDSADGYQVDVDGRRRPVPSWLHIRRVGDVQVEGAAGLPQISASTQVVYPASDEAVGLFQGRPAHVDEKGGFLVSVDGEWRPVRKDDWPDVIRFTDVDVTTLEERLDCTIGRLQDDRTFIRLGRFLYQVVRRGTGVCPATGDTVRYRRTLFDYGFPPDRGSKKLRDYEATLEYGKASLYGFEHDMLWSFEHDMLWSMRVGEVRRVIRPMSGSNKTYWELELIEIIEQK</sequence>
<feature type="signal peptide" evidence="1">
    <location>
        <begin position="1"/>
        <end position="16"/>
    </location>
</feature>
<dbReference type="EMBL" id="HBGB01051085">
    <property type="protein sequence ID" value="CAD9074846.1"/>
    <property type="molecule type" value="Transcribed_RNA"/>
</dbReference>
<proteinExistence type="predicted"/>
<evidence type="ECO:0000256" key="1">
    <source>
        <dbReference type="SAM" id="SignalP"/>
    </source>
</evidence>